<dbReference type="STRING" id="1307763.L21SP4_00572"/>
<dbReference type="Proteomes" id="UP000035268">
    <property type="component" value="Chromosome"/>
</dbReference>
<keyword evidence="4" id="KW-1185">Reference proteome</keyword>
<dbReference type="GO" id="GO:0046685">
    <property type="term" value="P:response to arsenic-containing substance"/>
    <property type="evidence" value="ECO:0007669"/>
    <property type="project" value="UniProtKB-KW"/>
</dbReference>
<keyword evidence="1" id="KW-0059">Arsenical resistance</keyword>
<accession>A0A0G3EC41</accession>
<evidence type="ECO:0000313" key="3">
    <source>
        <dbReference type="EMBL" id="AKJ63843.1"/>
    </source>
</evidence>
<organism evidence="3 4">
    <name type="scientific">Kiritimatiella glycovorans</name>
    <dbReference type="NCBI Taxonomy" id="1307763"/>
    <lineage>
        <taxon>Bacteria</taxon>
        <taxon>Pseudomonadati</taxon>
        <taxon>Kiritimatiellota</taxon>
        <taxon>Kiritimatiellia</taxon>
        <taxon>Kiritimatiellales</taxon>
        <taxon>Kiritimatiellaceae</taxon>
        <taxon>Kiritimatiella</taxon>
    </lineage>
</organism>
<evidence type="ECO:0000259" key="2">
    <source>
        <dbReference type="SMART" id="SM00226"/>
    </source>
</evidence>
<dbReference type="InterPro" id="IPR023485">
    <property type="entry name" value="Ptyr_pPase"/>
</dbReference>
<proteinExistence type="predicted"/>
<dbReference type="SMART" id="SM00226">
    <property type="entry name" value="LMWPc"/>
    <property type="match status" value="1"/>
</dbReference>
<evidence type="ECO:0000313" key="4">
    <source>
        <dbReference type="Proteomes" id="UP000035268"/>
    </source>
</evidence>
<dbReference type="RefSeq" id="WP_052881235.1">
    <property type="nucleotide sequence ID" value="NZ_CP010904.1"/>
</dbReference>
<dbReference type="OrthoDB" id="9784339at2"/>
<dbReference type="CDD" id="cd16345">
    <property type="entry name" value="LMWP_ArsC"/>
    <property type="match status" value="1"/>
</dbReference>
<dbReference type="PANTHER" id="PTHR43428">
    <property type="entry name" value="ARSENATE REDUCTASE"/>
    <property type="match status" value="1"/>
</dbReference>
<protein>
    <submittedName>
        <fullName evidence="3">Arsenate reductase</fullName>
        <ecNumber evidence="3">1.20.4.-</ecNumber>
    </submittedName>
</protein>
<feature type="domain" description="Phosphotyrosine protein phosphatase I" evidence="2">
    <location>
        <begin position="9"/>
        <end position="145"/>
    </location>
</feature>
<dbReference type="EC" id="1.20.4.-" evidence="3"/>
<dbReference type="SUPFAM" id="SSF52788">
    <property type="entry name" value="Phosphotyrosine protein phosphatases I"/>
    <property type="match status" value="1"/>
</dbReference>
<name>A0A0G3EC41_9BACT</name>
<dbReference type="EMBL" id="CP010904">
    <property type="protein sequence ID" value="AKJ63843.1"/>
    <property type="molecule type" value="Genomic_DNA"/>
</dbReference>
<reference evidence="4" key="1">
    <citation type="submission" date="2015-02" db="EMBL/GenBank/DDBJ databases">
        <title>Description and complete genome sequence of the first cultured representative of the subdivision 5 of the Verrucomicrobia phylum.</title>
        <authorList>
            <person name="Spring S."/>
            <person name="Bunk B."/>
            <person name="Sproer C."/>
            <person name="Klenk H.-P."/>
        </authorList>
    </citation>
    <scope>NUCLEOTIDE SEQUENCE [LARGE SCALE GENOMIC DNA]</scope>
    <source>
        <strain evidence="4">L21-Fru-AB</strain>
    </source>
</reference>
<sequence>MSHHDANKLKVLFLCTGNSCRSQMAEGWTRTLKGDVIDARSAGIETHGLNPSAVRVMAEAGVDISGQRSKKVDDLDDPDFDYVITVCGHAHETCPVFPGGARVVHVGFDDPPKLAEQAADEEEALEPYRRVRDEIRRFVERLPAALTGIKRSP</sequence>
<dbReference type="Gene3D" id="3.40.50.2300">
    <property type="match status" value="1"/>
</dbReference>
<dbReference type="InterPro" id="IPR036196">
    <property type="entry name" value="Ptyr_pPase_sf"/>
</dbReference>
<dbReference type="KEGG" id="vbl:L21SP4_00572"/>
<dbReference type="PATRIC" id="fig|1609981.3.peg.594"/>
<dbReference type="PANTHER" id="PTHR43428:SF1">
    <property type="entry name" value="ARSENATE REDUCTASE"/>
    <property type="match status" value="1"/>
</dbReference>
<dbReference type="AlphaFoldDB" id="A0A0G3EC41"/>
<gene>
    <name evidence="3" type="primary">arsC</name>
    <name evidence="3" type="ORF">L21SP4_00572</name>
</gene>
<reference evidence="3 4" key="2">
    <citation type="journal article" date="2016" name="ISME J.">
        <title>Characterization of the first cultured representative of Verrucomicrobia subdivision 5 indicates the proposal of a novel phylum.</title>
        <authorList>
            <person name="Spring S."/>
            <person name="Bunk B."/>
            <person name="Sproer C."/>
            <person name="Schumann P."/>
            <person name="Rohde M."/>
            <person name="Tindall B.J."/>
            <person name="Klenk H.P."/>
        </authorList>
    </citation>
    <scope>NUCLEOTIDE SEQUENCE [LARGE SCALE GENOMIC DNA]</scope>
    <source>
        <strain evidence="3 4">L21-Fru-AB</strain>
    </source>
</reference>
<dbReference type="GO" id="GO:0016491">
    <property type="term" value="F:oxidoreductase activity"/>
    <property type="evidence" value="ECO:0007669"/>
    <property type="project" value="UniProtKB-KW"/>
</dbReference>
<dbReference type="Pfam" id="PF01451">
    <property type="entry name" value="LMWPc"/>
    <property type="match status" value="1"/>
</dbReference>
<keyword evidence="3" id="KW-0560">Oxidoreductase</keyword>
<evidence type="ECO:0000256" key="1">
    <source>
        <dbReference type="ARBA" id="ARBA00022849"/>
    </source>
</evidence>